<evidence type="ECO:0000313" key="1">
    <source>
        <dbReference type="EMBL" id="CAI9263119.1"/>
    </source>
</evidence>
<proteinExistence type="predicted"/>
<accession>A0AA35US76</accession>
<keyword evidence="2" id="KW-1185">Reference proteome</keyword>
<name>A0AA35US76_LACSI</name>
<evidence type="ECO:0000313" key="2">
    <source>
        <dbReference type="Proteomes" id="UP001177003"/>
    </source>
</evidence>
<sequence length="103" mass="11524">MDLRRISYVIQSSEGSNTVGERQGSSLRVFDGQKEGEESIAIRVWVYTILSLVVEVAVLMNEDSTTVEELLLCASLKLRTLFELCWAFNALVIKLANRLVACN</sequence>
<reference evidence="1" key="1">
    <citation type="submission" date="2023-04" db="EMBL/GenBank/DDBJ databases">
        <authorList>
            <person name="Vijverberg K."/>
            <person name="Xiong W."/>
            <person name="Schranz E."/>
        </authorList>
    </citation>
    <scope>NUCLEOTIDE SEQUENCE</scope>
</reference>
<gene>
    <name evidence="1" type="ORF">LSALG_LOCUS3821</name>
</gene>
<protein>
    <submittedName>
        <fullName evidence="1">Uncharacterized protein</fullName>
    </submittedName>
</protein>
<dbReference type="AlphaFoldDB" id="A0AA35US76"/>
<dbReference type="Proteomes" id="UP001177003">
    <property type="component" value="Chromosome 0"/>
</dbReference>
<dbReference type="EMBL" id="OX465086">
    <property type="protein sequence ID" value="CAI9263119.1"/>
    <property type="molecule type" value="Genomic_DNA"/>
</dbReference>
<organism evidence="1 2">
    <name type="scientific">Lactuca saligna</name>
    <name type="common">Willowleaf lettuce</name>
    <dbReference type="NCBI Taxonomy" id="75948"/>
    <lineage>
        <taxon>Eukaryota</taxon>
        <taxon>Viridiplantae</taxon>
        <taxon>Streptophyta</taxon>
        <taxon>Embryophyta</taxon>
        <taxon>Tracheophyta</taxon>
        <taxon>Spermatophyta</taxon>
        <taxon>Magnoliopsida</taxon>
        <taxon>eudicotyledons</taxon>
        <taxon>Gunneridae</taxon>
        <taxon>Pentapetalae</taxon>
        <taxon>asterids</taxon>
        <taxon>campanulids</taxon>
        <taxon>Asterales</taxon>
        <taxon>Asteraceae</taxon>
        <taxon>Cichorioideae</taxon>
        <taxon>Cichorieae</taxon>
        <taxon>Lactucinae</taxon>
        <taxon>Lactuca</taxon>
    </lineage>
</organism>